<proteinExistence type="predicted"/>
<organism evidence="2">
    <name type="scientific">freshwater metagenome</name>
    <dbReference type="NCBI Taxonomy" id="449393"/>
    <lineage>
        <taxon>unclassified sequences</taxon>
        <taxon>metagenomes</taxon>
        <taxon>ecological metagenomes</taxon>
    </lineage>
</organism>
<reference evidence="2" key="1">
    <citation type="submission" date="2020-05" db="EMBL/GenBank/DDBJ databases">
        <authorList>
            <person name="Chiriac C."/>
            <person name="Salcher M."/>
            <person name="Ghai R."/>
            <person name="Kavagutti S V."/>
        </authorList>
    </citation>
    <scope>NUCLEOTIDE SEQUENCE</scope>
</reference>
<gene>
    <name evidence="2" type="ORF">UFOPK2761_02999</name>
</gene>
<sequence>MSGPRRAAMWVTLLLASVLLAFDQGVAYAERTYCTAAASDCELGVLWGAWYAGVTIVVWGLLVAGVEIWVRHRDPRRAAA</sequence>
<keyword evidence="1" id="KW-0472">Membrane</keyword>
<dbReference type="EMBL" id="CAEZYQ010000032">
    <property type="protein sequence ID" value="CAB4765455.1"/>
    <property type="molecule type" value="Genomic_DNA"/>
</dbReference>
<dbReference type="AlphaFoldDB" id="A0A6J6V2L3"/>
<feature type="transmembrane region" description="Helical" evidence="1">
    <location>
        <begin position="45"/>
        <end position="70"/>
    </location>
</feature>
<evidence type="ECO:0000313" key="2">
    <source>
        <dbReference type="EMBL" id="CAB4765455.1"/>
    </source>
</evidence>
<keyword evidence="1" id="KW-0812">Transmembrane</keyword>
<protein>
    <submittedName>
        <fullName evidence="2">Unannotated protein</fullName>
    </submittedName>
</protein>
<evidence type="ECO:0000256" key="1">
    <source>
        <dbReference type="SAM" id="Phobius"/>
    </source>
</evidence>
<accession>A0A6J6V2L3</accession>
<name>A0A6J6V2L3_9ZZZZ</name>
<keyword evidence="1" id="KW-1133">Transmembrane helix</keyword>